<reference evidence="1 2" key="1">
    <citation type="journal article" date="2021" name="Appl. Environ. Microbiol.">
        <title>Genetic linkage and physical mapping for an oyster mushroom Pleurotus cornucopiae and QTL analysis for the trait cap color.</title>
        <authorList>
            <person name="Zhang Y."/>
            <person name="Gao W."/>
            <person name="Sonnenberg A."/>
            <person name="Chen Q."/>
            <person name="Zhang J."/>
            <person name="Huang C."/>
        </authorList>
    </citation>
    <scope>NUCLEOTIDE SEQUENCE [LARGE SCALE GENOMIC DNA]</scope>
    <source>
        <strain evidence="1">CCMSSC00406</strain>
    </source>
</reference>
<evidence type="ECO:0000313" key="2">
    <source>
        <dbReference type="Proteomes" id="UP000824881"/>
    </source>
</evidence>
<sequence length="1291" mass="144864">MESPRFQTPFTDNNASDHGGSAPTPVTADNAYGTELGQLAGQLQAAKASSDWTLSRLIEQAEIARAAHLATVVELHNREDIYRTEIRALKDKLGCLDGESSRQYDDMKATITDLKATNSHLQNSYRSLLKMHSATMSENQHLGRVHQGIQADCNRIQANCDELQATCSVLENLCDRLAQESEGKQGVFKAVADFARESQQQSIAKARAILQARDDGLLRSPLSQTSPQPPPTSARSQAMSRKLTIIGAIQDEIAKEHRTLDSLAHVPLLDERAIKTALSTIKKLRSRGVELEADLRLSGKQIRQFVAVRVLHSETDNDLKEFIGGLARMERALLRAQLEKEEEHIRRANDPGYYNTGEEMITGSWPRDIRTVRQTFQLDAKETIYAVCPSKTCHQTYAPVRSGGSDIYPLSCTAIIDKETGAHCGERLCRERRIAKKVVWVPIKPYIVFDFKDWLSGLLARPGYETVMDEAWSHMTIPPDGKISNIFQGAILHNFQGPDGSHFSNGDGEGRYVFSLCGDWFNPLSNKLGGKRISCGVMMLVCQNLPAHLKHRPENVFVFSIMPGPTEIKLVVNPYLTPLVDVFLLFWDIGVRFSKTFNHPHGRCIMCALICVVCDLPAACKFGGFSACTHTFYCAVCWCQLPGSIPPSLDADLNAEMCRSCECIKPQHAFGCWNLADWPRRENFQCRAHAEAFRSAPDDVTAQSSFDHTGMRYSNLLKLPYFDPSRFIVIDSMHNLFLGLLKEHFTNILGYDAKSKEHHSDDPLDGILPCPIEPTDSNPLPAKESERSSVEKLLIVLQRPMNTHSMEWWHIHYGGYHLAALKYVCKALELSLPTEPHPKKPSRANYAALLISWRQNRTETTDETLQEDTESNGDGQDLSGLDHGKVISKHDMEELWQDIKDTVTPSWLTSVPHNLGDHTGKLKADQWRTAATVYYPITLTRLWSKHSDVVRTPQTKKRLGELLALTLSLVPAINIATSWEISQSHAEEYLHHMTAYYKGLKDLFPEYVCHPNHHQSMHLAEYLQLYGPVHGWWTFPMERVIGKLQRISTNYKAGEYELTIGRTWHRRNNLTALFFKSIDASSLTIQYCAQIFGTLVSSMARGSLASDGTGIQMGSAHTLSRHAEALPPGLRRLFDQSRDVVTPHKVDFVNVVTIDGLRYTTFSKHHGNSTVMLRDQHNNEIPARIDYIIKAEGQQVDEAWIIIRRYNKAIIPQDPFSDWPHVRASLIDPNASDALEVLHSSSIQSHAAICAIPWAGKAVSVIVSLNRVLLLPAEVDDSNQEDDMMDIDDSA</sequence>
<gene>
    <name evidence="1" type="ORF">CCMSSC00406_0009490</name>
</gene>
<dbReference type="EMBL" id="WQMT02000006">
    <property type="protein sequence ID" value="KAG9221501.1"/>
    <property type="molecule type" value="Genomic_DNA"/>
</dbReference>
<name>A0ACB7IUI4_PLECO</name>
<keyword evidence="2" id="KW-1185">Reference proteome</keyword>
<evidence type="ECO:0000313" key="1">
    <source>
        <dbReference type="EMBL" id="KAG9221501.1"/>
    </source>
</evidence>
<comment type="caution">
    <text evidence="1">The sequence shown here is derived from an EMBL/GenBank/DDBJ whole genome shotgun (WGS) entry which is preliminary data.</text>
</comment>
<proteinExistence type="predicted"/>
<dbReference type="Proteomes" id="UP000824881">
    <property type="component" value="Unassembled WGS sequence"/>
</dbReference>
<accession>A0ACB7IUI4</accession>
<organism evidence="1 2">
    <name type="scientific">Pleurotus cornucopiae</name>
    <name type="common">Cornucopia mushroom</name>
    <dbReference type="NCBI Taxonomy" id="5321"/>
    <lineage>
        <taxon>Eukaryota</taxon>
        <taxon>Fungi</taxon>
        <taxon>Dikarya</taxon>
        <taxon>Basidiomycota</taxon>
        <taxon>Agaricomycotina</taxon>
        <taxon>Agaricomycetes</taxon>
        <taxon>Agaricomycetidae</taxon>
        <taxon>Agaricales</taxon>
        <taxon>Pleurotineae</taxon>
        <taxon>Pleurotaceae</taxon>
        <taxon>Pleurotus</taxon>
    </lineage>
</organism>
<protein>
    <submittedName>
        <fullName evidence="1">Uncharacterized protein</fullName>
    </submittedName>
</protein>